<evidence type="ECO:0000313" key="20">
    <source>
        <dbReference type="EMBL" id="SUO96592.1"/>
    </source>
</evidence>
<dbReference type="GO" id="GO:0006508">
    <property type="term" value="P:proteolysis"/>
    <property type="evidence" value="ECO:0007669"/>
    <property type="project" value="UniProtKB-KW"/>
</dbReference>
<evidence type="ECO:0000256" key="18">
    <source>
        <dbReference type="ARBA" id="ARBA00078074"/>
    </source>
</evidence>
<dbReference type="EC" id="3.4.13.18" evidence="11"/>
<keyword evidence="8" id="KW-0482">Metalloprotease</keyword>
<evidence type="ECO:0000256" key="15">
    <source>
        <dbReference type="ARBA" id="ARBA00075285"/>
    </source>
</evidence>
<comment type="cofactor">
    <cofactor evidence="1">
        <name>Co(2+)</name>
        <dbReference type="ChEBI" id="CHEBI:48828"/>
    </cofactor>
</comment>
<dbReference type="NCBIfam" id="TIGR01893">
    <property type="entry name" value="aa-his-dipept"/>
    <property type="match status" value="1"/>
</dbReference>
<evidence type="ECO:0000256" key="8">
    <source>
        <dbReference type="ARBA" id="ARBA00023049"/>
    </source>
</evidence>
<keyword evidence="5 20" id="KW-0378">Hydrolase</keyword>
<dbReference type="GO" id="GO:0005829">
    <property type="term" value="C:cytosol"/>
    <property type="evidence" value="ECO:0007669"/>
    <property type="project" value="TreeGrafter"/>
</dbReference>
<dbReference type="FunFam" id="3.40.630.10:FF:000015">
    <property type="entry name" value="Aminoacyl-histidine dipeptidase PepD"/>
    <property type="match status" value="1"/>
</dbReference>
<dbReference type="RefSeq" id="WP_115218326.1">
    <property type="nucleotide sequence ID" value="NZ_UHIA01000004.1"/>
</dbReference>
<evidence type="ECO:0000256" key="1">
    <source>
        <dbReference type="ARBA" id="ARBA00001941"/>
    </source>
</evidence>
<comment type="cofactor">
    <cofactor evidence="2">
        <name>Zn(2+)</name>
        <dbReference type="ChEBI" id="CHEBI:29105"/>
    </cofactor>
</comment>
<evidence type="ECO:0000313" key="21">
    <source>
        <dbReference type="Proteomes" id="UP000254575"/>
    </source>
</evidence>
<evidence type="ECO:0000256" key="2">
    <source>
        <dbReference type="ARBA" id="ARBA00001947"/>
    </source>
</evidence>
<dbReference type="PRINTS" id="PR00934">
    <property type="entry name" value="XHISDIPTASE"/>
</dbReference>
<keyword evidence="3" id="KW-0645">Protease</keyword>
<dbReference type="Proteomes" id="UP000254575">
    <property type="component" value="Unassembled WGS sequence"/>
</dbReference>
<dbReference type="InterPro" id="IPR002933">
    <property type="entry name" value="Peptidase_M20"/>
</dbReference>
<reference evidence="20 21" key="1">
    <citation type="submission" date="2018-06" db="EMBL/GenBank/DDBJ databases">
        <authorList>
            <consortium name="Pathogen Informatics"/>
            <person name="Doyle S."/>
        </authorList>
    </citation>
    <scope>NUCLEOTIDE SEQUENCE [LARGE SCALE GENOMIC DNA]</scope>
    <source>
        <strain evidence="20 21">NCTC10717</strain>
    </source>
</reference>
<dbReference type="CDD" id="cd03890">
    <property type="entry name" value="M20_pepD"/>
    <property type="match status" value="1"/>
</dbReference>
<dbReference type="GO" id="GO:0070573">
    <property type="term" value="F:metallodipeptidase activity"/>
    <property type="evidence" value="ECO:0007669"/>
    <property type="project" value="TreeGrafter"/>
</dbReference>
<dbReference type="FunFam" id="3.40.630.10:FF:000018">
    <property type="entry name" value="Aminoacyl-histidine dipeptidase PepD"/>
    <property type="match status" value="1"/>
</dbReference>
<keyword evidence="7 20" id="KW-0224">Dipeptidase</keyword>
<evidence type="ECO:0000256" key="16">
    <source>
        <dbReference type="ARBA" id="ARBA00076004"/>
    </source>
</evidence>
<evidence type="ECO:0000259" key="19">
    <source>
        <dbReference type="Pfam" id="PF07687"/>
    </source>
</evidence>
<gene>
    <name evidence="20" type="primary">pepD</name>
    <name evidence="20" type="ORF">NCTC10717_01069</name>
</gene>
<keyword evidence="21" id="KW-1185">Reference proteome</keyword>
<dbReference type="InterPro" id="IPR001160">
    <property type="entry name" value="Peptidase_M20C"/>
</dbReference>
<evidence type="ECO:0000256" key="14">
    <source>
        <dbReference type="ARBA" id="ARBA00071271"/>
    </source>
</evidence>
<dbReference type="OrthoDB" id="9773892at2"/>
<keyword evidence="9" id="KW-0170">Cobalt</keyword>
<dbReference type="PIRSF" id="PIRSF016599">
    <property type="entry name" value="Xaa-His_dipept"/>
    <property type="match status" value="1"/>
</dbReference>
<accession>A0A380MWD7</accession>
<organism evidence="20 21">
    <name type="scientific">Suttonella indologenes</name>
    <dbReference type="NCBI Taxonomy" id="13276"/>
    <lineage>
        <taxon>Bacteria</taxon>
        <taxon>Pseudomonadati</taxon>
        <taxon>Pseudomonadota</taxon>
        <taxon>Gammaproteobacteria</taxon>
        <taxon>Cardiobacteriales</taxon>
        <taxon>Cardiobacteriaceae</taxon>
        <taxon>Suttonella</taxon>
    </lineage>
</organism>
<dbReference type="AlphaFoldDB" id="A0A380MWD7"/>
<sequence>MSIQDLKPAGLWHYFYQLTQIPRPSHQETAVQDFVLAEAARLGLWAERDAAGNVLVRKAASAGKEQVKGVILQSHLDMVAQKNQDSSHDFSRDPIQAYIDGEWVKARGTTLGADNGIGAAAALAILADNSLSHGPIEALFTATEETGMDGAKGLQGGWLQGDYLLNLDSEELGEICIGCAGGVDGSFSLPLAFAPNTQAGFQLQVRGLKGGHSGIDIHKQRGNAIKILLRLLRKLSDNIQIAEVGGGSLRNAIAREAQAVFASALSQAQLQAQIDELIPAIKRALAADEQTLRIELSPVAQPAQVWTTATQENLLRTLYLCPNGVDRMSMAVAGLVETSTNLAKISCEHDQLQVHCLLRSLDDAARDDLAERMADLFRLAGGSAVLSGTYPGWQPAPSSAISDVLSREGEKLLGKTPLITVIHAGLECGLLAQYYPHWQMASFGPTIEMPHSPDERVHIESVAQFWQWLVNTLAAVE</sequence>
<evidence type="ECO:0000256" key="5">
    <source>
        <dbReference type="ARBA" id="ARBA00022801"/>
    </source>
</evidence>
<evidence type="ECO:0000256" key="4">
    <source>
        <dbReference type="ARBA" id="ARBA00022723"/>
    </source>
</evidence>
<evidence type="ECO:0000256" key="9">
    <source>
        <dbReference type="ARBA" id="ARBA00023285"/>
    </source>
</evidence>
<dbReference type="PANTHER" id="PTHR43501:SF1">
    <property type="entry name" value="CYTOSOL NON-SPECIFIC DIPEPTIDASE"/>
    <property type="match status" value="1"/>
</dbReference>
<evidence type="ECO:0000256" key="7">
    <source>
        <dbReference type="ARBA" id="ARBA00022997"/>
    </source>
</evidence>
<dbReference type="Gene3D" id="3.40.630.10">
    <property type="entry name" value="Zn peptidases"/>
    <property type="match status" value="2"/>
</dbReference>
<evidence type="ECO:0000256" key="12">
    <source>
        <dbReference type="ARBA" id="ARBA00044252"/>
    </source>
</evidence>
<dbReference type="EMBL" id="UHIA01000004">
    <property type="protein sequence ID" value="SUO96592.1"/>
    <property type="molecule type" value="Genomic_DNA"/>
</dbReference>
<keyword evidence="4" id="KW-0479">Metal-binding</keyword>
<dbReference type="Pfam" id="PF07687">
    <property type="entry name" value="M20_dimer"/>
    <property type="match status" value="1"/>
</dbReference>
<keyword evidence="6" id="KW-0862">Zinc</keyword>
<dbReference type="InterPro" id="IPR011650">
    <property type="entry name" value="Peptidase_M20_dimer"/>
</dbReference>
<protein>
    <recommendedName>
        <fullName evidence="14">Cytosol non-specific dipeptidase</fullName>
        <ecNumber evidence="11">3.4.13.18</ecNumber>
    </recommendedName>
    <alternativeName>
        <fullName evidence="17">Aminoacyl-histidine dipeptidase</fullName>
    </alternativeName>
    <alternativeName>
        <fullName evidence="16">Beta-alanyl-histidine dipeptidase</fullName>
    </alternativeName>
    <alternativeName>
        <fullName evidence="15">Carnosinase</fullName>
    </alternativeName>
    <alternativeName>
        <fullName evidence="12">Peptidase D</fullName>
    </alternativeName>
    <alternativeName>
        <fullName evidence="18">Xaa-His dipeptidase</fullName>
    </alternativeName>
</protein>
<dbReference type="SUPFAM" id="SSF53187">
    <property type="entry name" value="Zn-dependent exopeptidases"/>
    <property type="match status" value="1"/>
</dbReference>
<evidence type="ECO:0000256" key="6">
    <source>
        <dbReference type="ARBA" id="ARBA00022833"/>
    </source>
</evidence>
<dbReference type="GO" id="GO:0046872">
    <property type="term" value="F:metal ion binding"/>
    <property type="evidence" value="ECO:0007669"/>
    <property type="project" value="UniProtKB-KW"/>
</dbReference>
<comment type="similarity">
    <text evidence="13">Belongs to the peptidase M20C family.</text>
</comment>
<evidence type="ECO:0000256" key="3">
    <source>
        <dbReference type="ARBA" id="ARBA00022670"/>
    </source>
</evidence>
<evidence type="ECO:0000256" key="11">
    <source>
        <dbReference type="ARBA" id="ARBA00038976"/>
    </source>
</evidence>
<name>A0A380MWD7_9GAMM</name>
<feature type="domain" description="Peptidase M20 dimerisation" evidence="19">
    <location>
        <begin position="205"/>
        <end position="278"/>
    </location>
</feature>
<comment type="catalytic activity">
    <reaction evidence="10">
        <text>Hydrolysis of dipeptides, preferentially hydrophobic dipeptides including prolyl amino acids.</text>
        <dbReference type="EC" id="3.4.13.18"/>
    </reaction>
</comment>
<evidence type="ECO:0000256" key="17">
    <source>
        <dbReference type="ARBA" id="ARBA00077688"/>
    </source>
</evidence>
<evidence type="ECO:0000256" key="13">
    <source>
        <dbReference type="ARBA" id="ARBA00061423"/>
    </source>
</evidence>
<dbReference type="PANTHER" id="PTHR43501">
    <property type="entry name" value="CYTOSOL NON-SPECIFIC DIPEPTIDASE"/>
    <property type="match status" value="1"/>
</dbReference>
<evidence type="ECO:0000256" key="10">
    <source>
        <dbReference type="ARBA" id="ARBA00036421"/>
    </source>
</evidence>
<dbReference type="Pfam" id="PF01546">
    <property type="entry name" value="Peptidase_M20"/>
    <property type="match status" value="1"/>
</dbReference>
<proteinExistence type="inferred from homology"/>